<accession>A0A271VP31</accession>
<dbReference type="FunFam" id="1.20.120.790:FF:000002">
    <property type="entry name" value="Molecular chaperone HtpG"/>
    <property type="match status" value="1"/>
</dbReference>
<dbReference type="SUPFAM" id="SSF55874">
    <property type="entry name" value="ATPase domain of HSP90 chaperone/DNA topoisomerase II/histidine kinase"/>
    <property type="match status" value="1"/>
</dbReference>
<feature type="binding site" evidence="11">
    <location>
        <begin position="127"/>
        <end position="132"/>
    </location>
    <ligand>
        <name>ATP</name>
        <dbReference type="ChEBI" id="CHEBI:30616"/>
    </ligand>
</feature>
<evidence type="ECO:0000256" key="10">
    <source>
        <dbReference type="HAMAP-Rule" id="MF_00505"/>
    </source>
</evidence>
<feature type="binding site" evidence="11">
    <location>
        <position position="90"/>
    </location>
    <ligand>
        <name>ATP</name>
        <dbReference type="ChEBI" id="CHEBI:30616"/>
    </ligand>
</feature>
<dbReference type="InterPro" id="IPR037196">
    <property type="entry name" value="HSP90_C"/>
</dbReference>
<feature type="binding site" evidence="11">
    <location>
        <position position="179"/>
    </location>
    <ligand>
        <name>ATP</name>
        <dbReference type="ChEBI" id="CHEBI:30616"/>
    </ligand>
</feature>
<protein>
    <recommendedName>
        <fullName evidence="9 10">Chaperone protein HtpG</fullName>
    </recommendedName>
    <alternativeName>
        <fullName evidence="10">Heat shock protein HtpG</fullName>
    </alternativeName>
    <alternativeName>
        <fullName evidence="10">High temperature protein G</fullName>
    </alternativeName>
</protein>
<dbReference type="SMART" id="SM00387">
    <property type="entry name" value="HATPase_c"/>
    <property type="match status" value="1"/>
</dbReference>
<dbReference type="PIRSF" id="PIRSF002583">
    <property type="entry name" value="Hsp90"/>
    <property type="match status" value="1"/>
</dbReference>
<evidence type="ECO:0000256" key="6">
    <source>
        <dbReference type="ARBA" id="ARBA00023016"/>
    </source>
</evidence>
<feature type="binding site" evidence="11">
    <location>
        <begin position="105"/>
        <end position="106"/>
    </location>
    <ligand>
        <name>ATP</name>
        <dbReference type="ChEBI" id="CHEBI:30616"/>
    </ligand>
</feature>
<sequence>MSETSTTNKETRGFQSEVKQLLHLMIHSLYSNKEIFLRELISNASDAADKLRFQALSQPDLYQGDAELGVKLSFDQENNTLTISDNGIGMSRDEVIENLGTIAKSGTAEFFSKLSQEQSKSSQLIGQFGVGFYSAFIVADAVTVRTRSAGSAPAEAVQWYSKGEGEYTIETINKEARGTDIILHLREEGKEFLSEWRLRDVISKYSDHIGIPVYIQTAELDEEGKATEDMKWEQINKAQALWTRSKSDVTDEEYKEFYKHVSHDFADPLVWSHNKVEGKNDYTSLLYIPAKAPWDLFNRDHKHGLKLYVQRVFIMDDAAQFMPSYLRFVRGLIDSNDLPLNVSREILQDNKITQSLRQACTKRVLTMLERMASNDAENYQKFWKEFGLVMKEGPAEDFANREKIASLLRFASTHVDSEEQTISLASYVERMKEGQDKIYYLTADSYTAAKNSPHLEQFKSKGIEVILMFDRIDEWLMNYLPEFDGKAFQSITKAGLDLSQFEDEAEKEKHKEAEAQFKSVVERVQGYLGNRVKEVRTTFKLANTPAVVVTDDDEMGTQMAKLLAAAGQPVPEVKYILEINPEHALVKRMADEADEQIFGRWVEVLLGQAMLAERGSMEDPSQFLNAMNLLLGPVH</sequence>
<dbReference type="Gene3D" id="1.20.120.790">
    <property type="entry name" value="Heat shock protein 90, C-terminal domain"/>
    <property type="match status" value="1"/>
</dbReference>
<gene>
    <name evidence="10" type="primary">htpG</name>
    <name evidence="13" type="ORF">CGU03_16090</name>
</gene>
<dbReference type="FunFam" id="3.30.565.10:FF:000009">
    <property type="entry name" value="Molecular chaperone HtpG"/>
    <property type="match status" value="1"/>
</dbReference>
<dbReference type="HAMAP" id="MF_00505">
    <property type="entry name" value="HSP90"/>
    <property type="match status" value="1"/>
</dbReference>
<evidence type="ECO:0000256" key="1">
    <source>
        <dbReference type="ARBA" id="ARBA00004496"/>
    </source>
</evidence>
<dbReference type="SUPFAM" id="SSF110942">
    <property type="entry name" value="HSP90 C-terminal domain"/>
    <property type="match status" value="1"/>
</dbReference>
<evidence type="ECO:0000256" key="8">
    <source>
        <dbReference type="ARBA" id="ARBA00058590"/>
    </source>
</evidence>
<evidence type="ECO:0000313" key="14">
    <source>
        <dbReference type="Proteomes" id="UP000216173"/>
    </source>
</evidence>
<evidence type="ECO:0000256" key="2">
    <source>
        <dbReference type="ARBA" id="ARBA00008239"/>
    </source>
</evidence>
<proteinExistence type="inferred from homology"/>
<evidence type="ECO:0000256" key="9">
    <source>
        <dbReference type="ARBA" id="ARBA00070675"/>
    </source>
</evidence>
<dbReference type="AlphaFoldDB" id="A0A271VP31"/>
<organism evidence="13 14">
    <name type="scientific">Vibrio metoecus</name>
    <dbReference type="NCBI Taxonomy" id="1481663"/>
    <lineage>
        <taxon>Bacteria</taxon>
        <taxon>Pseudomonadati</taxon>
        <taxon>Pseudomonadota</taxon>
        <taxon>Gammaproteobacteria</taxon>
        <taxon>Vibrionales</taxon>
        <taxon>Vibrionaceae</taxon>
        <taxon>Vibrio</taxon>
    </lineage>
</organism>
<dbReference type="InterPro" id="IPR019805">
    <property type="entry name" value="Heat_shock_protein_90_CS"/>
</dbReference>
<dbReference type="InterPro" id="IPR020575">
    <property type="entry name" value="Hsp90_N"/>
</dbReference>
<comment type="subunit">
    <text evidence="10">Homodimer.</text>
</comment>
<evidence type="ECO:0000256" key="4">
    <source>
        <dbReference type="ARBA" id="ARBA00022741"/>
    </source>
</evidence>
<dbReference type="PROSITE" id="PS00298">
    <property type="entry name" value="HSP90"/>
    <property type="match status" value="1"/>
</dbReference>
<feature type="binding site" evidence="11">
    <location>
        <position position="43"/>
    </location>
    <ligand>
        <name>ATP</name>
        <dbReference type="ChEBI" id="CHEBI:30616"/>
    </ligand>
</feature>
<dbReference type="GO" id="GO:0051082">
    <property type="term" value="F:unfolded protein binding"/>
    <property type="evidence" value="ECO:0007669"/>
    <property type="project" value="UniProtKB-UniRule"/>
</dbReference>
<evidence type="ECO:0000256" key="5">
    <source>
        <dbReference type="ARBA" id="ARBA00022840"/>
    </source>
</evidence>
<feature type="region of interest" description="A; substrate-binding" evidence="10">
    <location>
        <begin position="1"/>
        <end position="344"/>
    </location>
</feature>
<keyword evidence="4 10" id="KW-0547">Nucleotide-binding</keyword>
<evidence type="ECO:0000256" key="7">
    <source>
        <dbReference type="ARBA" id="ARBA00023186"/>
    </source>
</evidence>
<comment type="subcellular location">
    <subcellularLocation>
        <location evidence="1 10">Cytoplasm</location>
    </subcellularLocation>
</comment>
<evidence type="ECO:0000313" key="13">
    <source>
        <dbReference type="EMBL" id="PAR19589.1"/>
    </source>
</evidence>
<evidence type="ECO:0000256" key="3">
    <source>
        <dbReference type="ARBA" id="ARBA00022490"/>
    </source>
</evidence>
<dbReference type="InterPro" id="IPR003594">
    <property type="entry name" value="HATPase_dom"/>
</dbReference>
<dbReference type="GO" id="GO:0005524">
    <property type="term" value="F:ATP binding"/>
    <property type="evidence" value="ECO:0007669"/>
    <property type="project" value="UniProtKB-UniRule"/>
</dbReference>
<dbReference type="Gene3D" id="3.30.230.80">
    <property type="match status" value="1"/>
</dbReference>
<comment type="similarity">
    <text evidence="2 10">Belongs to the heat shock protein 90 family.</text>
</comment>
<feature type="binding site" evidence="11">
    <location>
        <position position="85"/>
    </location>
    <ligand>
        <name>ATP</name>
        <dbReference type="ChEBI" id="CHEBI:30616"/>
    </ligand>
</feature>
<dbReference type="InterPro" id="IPR001404">
    <property type="entry name" value="Hsp90_fam"/>
</dbReference>
<dbReference type="Pfam" id="PF13589">
    <property type="entry name" value="HATPase_c_3"/>
    <property type="match status" value="1"/>
</dbReference>
<feature type="binding site" evidence="11">
    <location>
        <position position="344"/>
    </location>
    <ligand>
        <name>ATP</name>
        <dbReference type="ChEBI" id="CHEBI:30616"/>
    </ligand>
</feature>
<dbReference type="NCBIfam" id="NF003555">
    <property type="entry name" value="PRK05218.1"/>
    <property type="match status" value="1"/>
</dbReference>
<feature type="domain" description="Histidine kinase/HSP90-like ATPase" evidence="12">
    <location>
        <begin position="32"/>
        <end position="189"/>
    </location>
</feature>
<feature type="binding site" evidence="11">
    <location>
        <position position="39"/>
    </location>
    <ligand>
        <name>ATP</name>
        <dbReference type="ChEBI" id="CHEBI:30616"/>
    </ligand>
</feature>
<dbReference type="InterPro" id="IPR020568">
    <property type="entry name" value="Ribosomal_Su5_D2-typ_SF"/>
</dbReference>
<dbReference type="InterPro" id="IPR036890">
    <property type="entry name" value="HATPase_C_sf"/>
</dbReference>
<dbReference type="CDD" id="cd16927">
    <property type="entry name" value="HATPase_Hsp90-like"/>
    <property type="match status" value="1"/>
</dbReference>
<dbReference type="GO" id="GO:0140662">
    <property type="term" value="F:ATP-dependent protein folding chaperone"/>
    <property type="evidence" value="ECO:0007669"/>
    <property type="project" value="InterPro"/>
</dbReference>
<feature type="binding site" evidence="11">
    <location>
        <position position="98"/>
    </location>
    <ligand>
        <name>ATP</name>
        <dbReference type="ChEBI" id="CHEBI:30616"/>
    </ligand>
</feature>
<feature type="region of interest" description="C" evidence="10">
    <location>
        <begin position="562"/>
        <end position="635"/>
    </location>
</feature>
<comment type="function">
    <text evidence="8 10">Molecular chaperone. Has ATPase activity.</text>
</comment>
<dbReference type="PANTHER" id="PTHR11528">
    <property type="entry name" value="HEAT SHOCK PROTEIN 90 FAMILY MEMBER"/>
    <property type="match status" value="1"/>
</dbReference>
<dbReference type="FunFam" id="3.40.50.11260:FF:000002">
    <property type="entry name" value="Molecular chaperone HtpG"/>
    <property type="match status" value="1"/>
</dbReference>
<evidence type="ECO:0000259" key="12">
    <source>
        <dbReference type="SMART" id="SM00387"/>
    </source>
</evidence>
<dbReference type="PRINTS" id="PR00775">
    <property type="entry name" value="HEATSHOCK90"/>
</dbReference>
<name>A0A271VP31_VIBMT</name>
<keyword evidence="5 10" id="KW-0067">ATP-binding</keyword>
<keyword evidence="3 10" id="KW-0963">Cytoplasm</keyword>
<reference evidence="14" key="1">
    <citation type="submission" date="2017-07" db="EMBL/GenBank/DDBJ databases">
        <authorList>
            <person name="Boucher Y."/>
            <person name="Orata F.D."/>
        </authorList>
    </citation>
    <scope>NUCLEOTIDE SEQUENCE [LARGE SCALE GENOMIC DNA]</scope>
    <source>
        <strain evidence="14">OYP9E10</strain>
    </source>
</reference>
<dbReference type="RefSeq" id="WP_055043878.1">
    <property type="nucleotide sequence ID" value="NZ_LBGR01000006.1"/>
</dbReference>
<dbReference type="Proteomes" id="UP000216173">
    <property type="component" value="Unassembled WGS sequence"/>
</dbReference>
<dbReference type="GO" id="GO:0005737">
    <property type="term" value="C:cytoplasm"/>
    <property type="evidence" value="ECO:0007669"/>
    <property type="project" value="UniProtKB-SubCell"/>
</dbReference>
<dbReference type="SUPFAM" id="SSF54211">
    <property type="entry name" value="Ribosomal protein S5 domain 2-like"/>
    <property type="match status" value="1"/>
</dbReference>
<evidence type="ECO:0000256" key="11">
    <source>
        <dbReference type="PIRSR" id="PIRSR002583-1"/>
    </source>
</evidence>
<feature type="binding site" evidence="11">
    <location>
        <position position="104"/>
    </location>
    <ligand>
        <name>ATP</name>
        <dbReference type="ChEBI" id="CHEBI:30616"/>
    </ligand>
</feature>
<comment type="caution">
    <text evidence="13">The sequence shown here is derived from an EMBL/GenBank/DDBJ whole genome shotgun (WGS) entry which is preliminary data.</text>
</comment>
<dbReference type="EMBL" id="NMSH01000035">
    <property type="protein sequence ID" value="PAR19589.1"/>
    <property type="molecule type" value="Genomic_DNA"/>
</dbReference>
<dbReference type="Pfam" id="PF00183">
    <property type="entry name" value="HSP90"/>
    <property type="match status" value="1"/>
</dbReference>
<comment type="caution">
    <text evidence="10">Lacks conserved residue(s) required for the propagation of feature annotation.</text>
</comment>
<dbReference type="Gene3D" id="3.40.50.11260">
    <property type="match status" value="1"/>
</dbReference>
<keyword evidence="6 10" id="KW-0346">Stress response</keyword>
<dbReference type="FunFam" id="3.30.230.80:FF:000002">
    <property type="entry name" value="Molecular chaperone HtpG"/>
    <property type="match status" value="1"/>
</dbReference>
<keyword evidence="7 10" id="KW-0143">Chaperone</keyword>
<dbReference type="GO" id="GO:0016887">
    <property type="term" value="F:ATP hydrolysis activity"/>
    <property type="evidence" value="ECO:0007669"/>
    <property type="project" value="InterPro"/>
</dbReference>
<dbReference type="Gene3D" id="3.30.565.10">
    <property type="entry name" value="Histidine kinase-like ATPase, C-terminal domain"/>
    <property type="match status" value="1"/>
</dbReference>